<gene>
    <name evidence="4" type="ORF">DFR85_01635</name>
</gene>
<dbReference type="Pfam" id="PF00590">
    <property type="entry name" value="TP_methylase"/>
    <property type="match status" value="1"/>
</dbReference>
<dbReference type="Proteomes" id="UP000248044">
    <property type="component" value="Chromosome"/>
</dbReference>
<name>A0A2U9IBW0_9CREN</name>
<protein>
    <submittedName>
        <fullName evidence="4">Cobalt-precorrin-2 C(20)-methyltransferase</fullName>
    </submittedName>
</protein>
<proteinExistence type="predicted"/>
<dbReference type="PANTHER" id="PTHR43467:SF2">
    <property type="entry name" value="COBALT-PRECORRIN-2 C(20)-METHYLTRANSFERASE"/>
    <property type="match status" value="1"/>
</dbReference>
<accession>A0A2U9IBW0</accession>
<dbReference type="EMBL" id="CP029289">
    <property type="protein sequence ID" value="AWR93505.1"/>
    <property type="molecule type" value="Genomic_DNA"/>
</dbReference>
<dbReference type="OrthoDB" id="23546at2157"/>
<keyword evidence="4" id="KW-0489">Methyltransferase</keyword>
<dbReference type="RefSeq" id="WP_110269389.1">
    <property type="nucleotide sequence ID" value="NZ_CP029289.2"/>
</dbReference>
<dbReference type="InterPro" id="IPR012382">
    <property type="entry name" value="CobI/CbiL"/>
</dbReference>
<keyword evidence="5" id="KW-1185">Reference proteome</keyword>
<dbReference type="AlphaFoldDB" id="A0A2U9IBW0"/>
<evidence type="ECO:0000256" key="2">
    <source>
        <dbReference type="ARBA" id="ARBA00022573"/>
    </source>
</evidence>
<keyword evidence="2" id="KW-0169">Cobalamin biosynthesis</keyword>
<feature type="domain" description="Tetrapyrrole methylase" evidence="3">
    <location>
        <begin position="2"/>
        <end position="150"/>
    </location>
</feature>
<dbReference type="GO" id="GO:0009236">
    <property type="term" value="P:cobalamin biosynthetic process"/>
    <property type="evidence" value="ECO:0007669"/>
    <property type="project" value="UniProtKB-KW"/>
</dbReference>
<dbReference type="GO" id="GO:0032259">
    <property type="term" value="P:methylation"/>
    <property type="evidence" value="ECO:0007669"/>
    <property type="project" value="UniProtKB-KW"/>
</dbReference>
<dbReference type="SUPFAM" id="SSF53790">
    <property type="entry name" value="Tetrapyrrole methylase"/>
    <property type="match status" value="1"/>
</dbReference>
<evidence type="ECO:0000313" key="5">
    <source>
        <dbReference type="Proteomes" id="UP000248044"/>
    </source>
</evidence>
<dbReference type="GeneID" id="36830817"/>
<dbReference type="GO" id="GO:0030788">
    <property type="term" value="F:precorrin-2 C20-methyltransferase activity"/>
    <property type="evidence" value="ECO:0007669"/>
    <property type="project" value="InterPro"/>
</dbReference>
<dbReference type="KEGG" id="abri:DFR85_01635"/>
<evidence type="ECO:0000256" key="1">
    <source>
        <dbReference type="ARBA" id="ARBA00004953"/>
    </source>
</evidence>
<keyword evidence="4" id="KW-0808">Transferase</keyword>
<sequence>MKLFGIGVGPGDPELLTLKAYRIIKESDVVIVPFSSKKITYNIVKDLIANKDIIKFDLPIRKGEEAYKKLIENIRGYNKVAYLTLGDPAFYSSFYRLAKFLEPYEVIPGITSFSWCSAINKIPIALGKENVLITTQYQENDKIDNIILMKNQDKFGVSCGNGYFTVSLIKKHPYY</sequence>
<dbReference type="InterPro" id="IPR035996">
    <property type="entry name" value="4pyrrol_Methylase_sf"/>
</dbReference>
<organism evidence="4 5">
    <name type="scientific">Acidianus brierleyi</name>
    <dbReference type="NCBI Taxonomy" id="41673"/>
    <lineage>
        <taxon>Archaea</taxon>
        <taxon>Thermoproteota</taxon>
        <taxon>Thermoprotei</taxon>
        <taxon>Sulfolobales</taxon>
        <taxon>Sulfolobaceae</taxon>
        <taxon>Acidianus</taxon>
    </lineage>
</organism>
<dbReference type="Gene3D" id="3.40.1010.10">
    <property type="entry name" value="Cobalt-precorrin-4 Transmethylase, Domain 1"/>
    <property type="match status" value="1"/>
</dbReference>
<evidence type="ECO:0000313" key="4">
    <source>
        <dbReference type="EMBL" id="AWR93505.1"/>
    </source>
</evidence>
<comment type="pathway">
    <text evidence="1">Cofactor biosynthesis; adenosylcobalamin biosynthesis.</text>
</comment>
<reference evidence="4 5" key="1">
    <citation type="submission" date="2018-05" db="EMBL/GenBank/DDBJ databases">
        <title>Complete Genome Sequences of Extremely Thermoacidophilic, Metal-Mobilizing Type-Strain Members of the Archaeal Family Sulfolobaceae: Acidianus brierleyi DSM-1651T, Acidianus sulfidivorans DSM-18786T, Metallosphaera hakonensis DSM-7519T, and Metallosphaera prunae DSM-10039T.</title>
        <authorList>
            <person name="Counts J.A."/>
            <person name="Kelly R.M."/>
        </authorList>
    </citation>
    <scope>NUCLEOTIDE SEQUENCE [LARGE SCALE GENOMIC DNA]</scope>
    <source>
        <strain evidence="4 5">DSM 1651</strain>
    </source>
</reference>
<dbReference type="CDD" id="cd11645">
    <property type="entry name" value="Precorrin_2_C20_MT"/>
    <property type="match status" value="1"/>
</dbReference>
<dbReference type="InterPro" id="IPR000878">
    <property type="entry name" value="4pyrrol_Mease"/>
</dbReference>
<dbReference type="PANTHER" id="PTHR43467">
    <property type="entry name" value="COBALT-PRECORRIN-2 C(20)-METHYLTRANSFERASE"/>
    <property type="match status" value="1"/>
</dbReference>
<dbReference type="InterPro" id="IPR014777">
    <property type="entry name" value="4pyrrole_Mease_sub1"/>
</dbReference>
<evidence type="ECO:0000259" key="3">
    <source>
        <dbReference type="Pfam" id="PF00590"/>
    </source>
</evidence>